<sequence length="707" mass="76772">MQLRDALDDYKRHEGHDTRFPGERRSTTGLFSGFDGRLVHVDPDGSLRDFGYPLTGRNGIDRCRLGLRVGADRSGDSSGEVYWFDASDTVSQTYHEATALVVTERETPVGTVTQYDLTVGDAHVTHIDADIERESESESEREYDDAEFVAYVGLAPNAQDTRIGQLRHGDAVEVYHTDEHDFVGSATGFSDLTGQVPARFDELLDAAAVDLPRPVSEDRYEEDRLSGDVVASMPVESGRATLVTLLTDENATPRDAALGRLDELTSTHVDADALRRAAEAETVAVPEDAPHADAVATDVRVLQLLSAATGLRIAGPDFDPYYAHSGGYGYTWFRDDAEISLFVDEASEYLGLDLDAWTERSARAYLTTQEADGTWPHRVWPHDGSLAPGWANGRLEAGDGVDYQADQTGSVVTFLASVLGEADGDLREEVVAALDVALDGLDDTLADDGRPIACQNAWEDMNGRFSHTAATFLEAYAAVAAADLDEETTAHAKAQADRVYDALDDLWVEERGIYALRECEEADEEEGLAAGDLDERADSAALALAAAHREYARVGDVDDARLDRLVSHVEAVVDDLWHDPAESDVKGLVRYEGDGWRQRGQGHEKIWTVSTAWGAHAAASMTALLREEGDSRAEFFAARTDDLLSLVLPDGPLCMDTGYLPEQLFDDGTPDSATPLGWPHALRLATVALADELDITVGAKTPALADD</sequence>
<dbReference type="Gene3D" id="1.50.10.10">
    <property type="match status" value="1"/>
</dbReference>
<name>A0A1G9Q4A1_9EURY</name>
<dbReference type="InterPro" id="IPR008928">
    <property type="entry name" value="6-hairpin_glycosidase_sf"/>
</dbReference>
<proteinExistence type="inferred from homology"/>
<evidence type="ECO:0000259" key="3">
    <source>
        <dbReference type="Pfam" id="PF25978"/>
    </source>
</evidence>
<evidence type="ECO:0008006" key="6">
    <source>
        <dbReference type="Google" id="ProtNLM"/>
    </source>
</evidence>
<evidence type="ECO:0000259" key="2">
    <source>
        <dbReference type="Pfam" id="PF00723"/>
    </source>
</evidence>
<dbReference type="InterPro" id="IPR011613">
    <property type="entry name" value="GH15-like"/>
</dbReference>
<evidence type="ECO:0000313" key="4">
    <source>
        <dbReference type="EMBL" id="SDM05872.1"/>
    </source>
</evidence>
<evidence type="ECO:0000313" key="5">
    <source>
        <dbReference type="Proteomes" id="UP000199451"/>
    </source>
</evidence>
<dbReference type="STRING" id="660521.SAMN04487949_0683"/>
<dbReference type="Pfam" id="PF25978">
    <property type="entry name" value="DUF7997"/>
    <property type="match status" value="1"/>
</dbReference>
<dbReference type="EMBL" id="FNHL01000001">
    <property type="protein sequence ID" value="SDM05872.1"/>
    <property type="molecule type" value="Genomic_DNA"/>
</dbReference>
<protein>
    <recommendedName>
        <fullName evidence="6">Glucoamylase (Glucan-1,4-alpha-glucosidase), GH15 family</fullName>
    </recommendedName>
</protein>
<dbReference type="Pfam" id="PF00723">
    <property type="entry name" value="Glyco_hydro_15"/>
    <property type="match status" value="1"/>
</dbReference>
<dbReference type="PANTHER" id="PTHR31616:SF0">
    <property type="entry name" value="GLUCAN 1,4-ALPHA-GLUCOSIDASE"/>
    <property type="match status" value="1"/>
</dbReference>
<dbReference type="InterPro" id="IPR058310">
    <property type="entry name" value="DUF7997"/>
</dbReference>
<feature type="domain" description="GH15-like" evidence="2">
    <location>
        <begin position="305"/>
        <end position="686"/>
    </location>
</feature>
<dbReference type="OrthoDB" id="18576at2157"/>
<dbReference type="RefSeq" id="WP_089694073.1">
    <property type="nucleotide sequence ID" value="NZ_FNHL01000001.1"/>
</dbReference>
<dbReference type="SUPFAM" id="SSF48208">
    <property type="entry name" value="Six-hairpin glycosidases"/>
    <property type="match status" value="1"/>
</dbReference>
<keyword evidence="5" id="KW-1185">Reference proteome</keyword>
<accession>A0A1G9Q4A1</accession>
<dbReference type="GO" id="GO:0004553">
    <property type="term" value="F:hydrolase activity, hydrolyzing O-glycosyl compounds"/>
    <property type="evidence" value="ECO:0007669"/>
    <property type="project" value="UniProtKB-ARBA"/>
</dbReference>
<dbReference type="GO" id="GO:0005975">
    <property type="term" value="P:carbohydrate metabolic process"/>
    <property type="evidence" value="ECO:0007669"/>
    <property type="project" value="InterPro"/>
</dbReference>
<dbReference type="AlphaFoldDB" id="A0A1G9Q4A1"/>
<comment type="similarity">
    <text evidence="1">Belongs to the glycosyl hydrolase 15 family.</text>
</comment>
<feature type="domain" description="DUF7997" evidence="3">
    <location>
        <begin position="1"/>
        <end position="254"/>
    </location>
</feature>
<organism evidence="4 5">
    <name type="scientific">Halogranum gelatinilyticum</name>
    <dbReference type="NCBI Taxonomy" id="660521"/>
    <lineage>
        <taxon>Archaea</taxon>
        <taxon>Methanobacteriati</taxon>
        <taxon>Methanobacteriota</taxon>
        <taxon>Stenosarchaea group</taxon>
        <taxon>Halobacteria</taxon>
        <taxon>Halobacteriales</taxon>
        <taxon>Haloferacaceae</taxon>
    </lineage>
</organism>
<evidence type="ECO:0000256" key="1">
    <source>
        <dbReference type="ARBA" id="ARBA00006188"/>
    </source>
</evidence>
<dbReference type="PANTHER" id="PTHR31616">
    <property type="entry name" value="TREHALASE"/>
    <property type="match status" value="1"/>
</dbReference>
<reference evidence="5" key="1">
    <citation type="submission" date="2016-10" db="EMBL/GenBank/DDBJ databases">
        <authorList>
            <person name="Varghese N."/>
            <person name="Submissions S."/>
        </authorList>
    </citation>
    <scope>NUCLEOTIDE SEQUENCE [LARGE SCALE GENOMIC DNA]</scope>
    <source>
        <strain evidence="5">CGMCC 1.10119</strain>
    </source>
</reference>
<dbReference type="Proteomes" id="UP000199451">
    <property type="component" value="Unassembled WGS sequence"/>
</dbReference>
<dbReference type="InterPro" id="IPR012341">
    <property type="entry name" value="6hp_glycosidase-like_sf"/>
</dbReference>
<gene>
    <name evidence="4" type="ORF">SAMN04487949_0683</name>
</gene>